<name>A0A7K5XBI8_9CHAR</name>
<dbReference type="Gene3D" id="2.130.10.10">
    <property type="entry name" value="YVTN repeat-like/Quinoprotein amine dehydrogenase"/>
    <property type="match status" value="1"/>
</dbReference>
<keyword evidence="1 3" id="KW-0853">WD repeat</keyword>
<feature type="repeat" description="WD" evidence="3">
    <location>
        <begin position="53"/>
        <end position="94"/>
    </location>
</feature>
<sequence>MAGDTTLSENYAFAGVYHVFDQHTDSAVPKVQFAHDDRHLLACCSLDGTISVLRGHGGGVADFAWPLSNDVLVSASLDGTLRLWAPADGRCIRRVPDPDGAALLCCAFQPLNNNLTVVSDASP</sequence>
<dbReference type="Pfam" id="PF00400">
    <property type="entry name" value="WD40"/>
    <property type="match status" value="1"/>
</dbReference>
<dbReference type="PROSITE" id="PS50294">
    <property type="entry name" value="WD_REPEATS_REGION"/>
    <property type="match status" value="1"/>
</dbReference>
<dbReference type="InterPro" id="IPR051350">
    <property type="entry name" value="WD_repeat-ST_regulator"/>
</dbReference>
<protein>
    <submittedName>
        <fullName evidence="4">WDR13 protein</fullName>
    </submittedName>
</protein>
<dbReference type="GO" id="GO:1990841">
    <property type="term" value="F:promoter-specific chromatin binding"/>
    <property type="evidence" value="ECO:0007669"/>
    <property type="project" value="TreeGrafter"/>
</dbReference>
<evidence type="ECO:0000313" key="4">
    <source>
        <dbReference type="EMBL" id="NWU50840.1"/>
    </source>
</evidence>
<evidence type="ECO:0000256" key="2">
    <source>
        <dbReference type="ARBA" id="ARBA00022737"/>
    </source>
</evidence>
<dbReference type="PROSITE" id="PS50082">
    <property type="entry name" value="WD_REPEATS_2"/>
    <property type="match status" value="1"/>
</dbReference>
<dbReference type="AlphaFoldDB" id="A0A7K5XBI8"/>
<dbReference type="InterPro" id="IPR015943">
    <property type="entry name" value="WD40/YVTN_repeat-like_dom_sf"/>
</dbReference>
<feature type="non-terminal residue" evidence="4">
    <location>
        <position position="1"/>
    </location>
</feature>
<dbReference type="Proteomes" id="UP000586671">
    <property type="component" value="Unassembled WGS sequence"/>
</dbReference>
<evidence type="ECO:0000256" key="3">
    <source>
        <dbReference type="PROSITE-ProRule" id="PRU00221"/>
    </source>
</evidence>
<proteinExistence type="predicted"/>
<dbReference type="InterPro" id="IPR001680">
    <property type="entry name" value="WD40_rpt"/>
</dbReference>
<evidence type="ECO:0000313" key="5">
    <source>
        <dbReference type="Proteomes" id="UP000586671"/>
    </source>
</evidence>
<evidence type="ECO:0000256" key="1">
    <source>
        <dbReference type="ARBA" id="ARBA00022574"/>
    </source>
</evidence>
<reference evidence="4 5" key="1">
    <citation type="submission" date="2019-09" db="EMBL/GenBank/DDBJ databases">
        <title>Bird 10,000 Genomes (B10K) Project - Family phase.</title>
        <authorList>
            <person name="Zhang G."/>
        </authorList>
    </citation>
    <scope>NUCLEOTIDE SEQUENCE [LARGE SCALE GENOMIC DNA]</scope>
    <source>
        <strain evidence="4">B10K-DU-012-55</strain>
        <tissue evidence="4">Muscle</tissue>
    </source>
</reference>
<comment type="caution">
    <text evidence="4">The sequence shown here is derived from an EMBL/GenBank/DDBJ whole genome shotgun (WGS) entry which is preliminary data.</text>
</comment>
<dbReference type="PANTHER" id="PTHR22838">
    <property type="entry name" value="WD REPEAT PROTEIN 26-RELATED"/>
    <property type="match status" value="1"/>
</dbReference>
<accession>A0A7K5XBI8</accession>
<dbReference type="SMART" id="SM00320">
    <property type="entry name" value="WD40"/>
    <property type="match status" value="1"/>
</dbReference>
<keyword evidence="5" id="KW-1185">Reference proteome</keyword>
<dbReference type="EMBL" id="VYZM01008356">
    <property type="protein sequence ID" value="NWU50840.1"/>
    <property type="molecule type" value="Genomic_DNA"/>
</dbReference>
<feature type="non-terminal residue" evidence="4">
    <location>
        <position position="123"/>
    </location>
</feature>
<organism evidence="4 5">
    <name type="scientific">Dromas ardeola</name>
    <dbReference type="NCBI Taxonomy" id="458190"/>
    <lineage>
        <taxon>Eukaryota</taxon>
        <taxon>Metazoa</taxon>
        <taxon>Chordata</taxon>
        <taxon>Craniata</taxon>
        <taxon>Vertebrata</taxon>
        <taxon>Euteleostomi</taxon>
        <taxon>Archelosauria</taxon>
        <taxon>Archosauria</taxon>
        <taxon>Dinosauria</taxon>
        <taxon>Saurischia</taxon>
        <taxon>Theropoda</taxon>
        <taxon>Coelurosauria</taxon>
        <taxon>Aves</taxon>
        <taxon>Neognathae</taxon>
        <taxon>Neoaves</taxon>
        <taxon>Charadriiformes</taxon>
        <taxon>Dromadidae</taxon>
        <taxon>Dromas</taxon>
    </lineage>
</organism>
<dbReference type="InterPro" id="IPR036322">
    <property type="entry name" value="WD40_repeat_dom_sf"/>
</dbReference>
<gene>
    <name evidence="4" type="primary">Wdr13</name>
    <name evidence="4" type="ORF">DROARD_R10145</name>
</gene>
<dbReference type="GO" id="GO:0005634">
    <property type="term" value="C:nucleus"/>
    <property type="evidence" value="ECO:0007669"/>
    <property type="project" value="TreeGrafter"/>
</dbReference>
<dbReference type="SUPFAM" id="SSF50978">
    <property type="entry name" value="WD40 repeat-like"/>
    <property type="match status" value="1"/>
</dbReference>
<dbReference type="PANTHER" id="PTHR22838:SF4">
    <property type="entry name" value="WD REPEAT-CONTAINING PROTEIN 13"/>
    <property type="match status" value="1"/>
</dbReference>
<keyword evidence="2" id="KW-0677">Repeat</keyword>